<feature type="transmembrane region" description="Helical" evidence="1">
    <location>
        <begin position="132"/>
        <end position="157"/>
    </location>
</feature>
<keyword evidence="4" id="KW-1185">Reference proteome</keyword>
<sequence>MTKDHNGKESAAPAAGFLRASLNVPTALADIAVCLALGALGLWFVVNAAGMPAGRTMIGIGTFPMIVGVILVALCLVQIGLSLRNFRNAGTISFHRPLAVPIGMGLMLLFPFAMDSFGYFQTAALWVPAFAWVAGVAELPTILTLTAVILGLAYFLFQMLLGTPLP</sequence>
<comment type="caution">
    <text evidence="3">The sequence shown here is derived from an EMBL/GenBank/DDBJ whole genome shotgun (WGS) entry which is preliminary data.</text>
</comment>
<feature type="transmembrane region" description="Helical" evidence="1">
    <location>
        <begin position="58"/>
        <end position="77"/>
    </location>
</feature>
<organism evidence="3 4">
    <name type="scientific">Roseinatronobacter domitianus</name>
    <dbReference type="NCBI Taxonomy" id="2940293"/>
    <lineage>
        <taxon>Bacteria</taxon>
        <taxon>Pseudomonadati</taxon>
        <taxon>Pseudomonadota</taxon>
        <taxon>Alphaproteobacteria</taxon>
        <taxon>Rhodobacterales</taxon>
        <taxon>Paracoccaceae</taxon>
        <taxon>Roseinatronobacter</taxon>
    </lineage>
</organism>
<protein>
    <submittedName>
        <fullName evidence="3">Tripartite tricarboxylate transporter TctB family protein</fullName>
    </submittedName>
</protein>
<name>A0ABT0M279_9RHOB</name>
<dbReference type="Proteomes" id="UP001202550">
    <property type="component" value="Unassembled WGS sequence"/>
</dbReference>
<feature type="transmembrane region" description="Helical" evidence="1">
    <location>
        <begin position="27"/>
        <end position="46"/>
    </location>
</feature>
<evidence type="ECO:0000313" key="4">
    <source>
        <dbReference type="Proteomes" id="UP001202550"/>
    </source>
</evidence>
<dbReference type="InterPro" id="IPR009936">
    <property type="entry name" value="DUF1468"/>
</dbReference>
<evidence type="ECO:0000256" key="1">
    <source>
        <dbReference type="SAM" id="Phobius"/>
    </source>
</evidence>
<keyword evidence="1" id="KW-1133">Transmembrane helix</keyword>
<keyword evidence="1" id="KW-0812">Transmembrane</keyword>
<feature type="domain" description="DUF1468" evidence="2">
    <location>
        <begin position="33"/>
        <end position="166"/>
    </location>
</feature>
<evidence type="ECO:0000259" key="2">
    <source>
        <dbReference type="Pfam" id="PF07331"/>
    </source>
</evidence>
<keyword evidence="1" id="KW-0472">Membrane</keyword>
<dbReference type="EMBL" id="JALZWP010000008">
    <property type="protein sequence ID" value="MCL1628971.1"/>
    <property type="molecule type" value="Genomic_DNA"/>
</dbReference>
<gene>
    <name evidence="3" type="ORF">M3N55_09535</name>
</gene>
<proteinExistence type="predicted"/>
<dbReference type="Pfam" id="PF07331">
    <property type="entry name" value="TctB"/>
    <property type="match status" value="1"/>
</dbReference>
<accession>A0ABT0M279</accession>
<dbReference type="RefSeq" id="WP_249058307.1">
    <property type="nucleotide sequence ID" value="NZ_JALZWP010000008.1"/>
</dbReference>
<reference evidence="3 4" key="1">
    <citation type="submission" date="2022-05" db="EMBL/GenBank/DDBJ databases">
        <title>Seasonal and diel survey of microbial diversity of the Tyrrhenian coast.</title>
        <authorList>
            <person name="Gattoni G."/>
            <person name="Corral P."/>
        </authorList>
    </citation>
    <scope>NUCLEOTIDE SEQUENCE [LARGE SCALE GENOMIC DNA]</scope>
    <source>
        <strain evidence="3 4">V10</strain>
    </source>
</reference>
<evidence type="ECO:0000313" key="3">
    <source>
        <dbReference type="EMBL" id="MCL1628971.1"/>
    </source>
</evidence>
<feature type="transmembrane region" description="Helical" evidence="1">
    <location>
        <begin position="98"/>
        <end position="120"/>
    </location>
</feature>